<dbReference type="InterPro" id="IPR006059">
    <property type="entry name" value="SBP"/>
</dbReference>
<accession>A0A7Z0DTG8</accession>
<dbReference type="PANTHER" id="PTHR43649:SF14">
    <property type="entry name" value="BLR3389 PROTEIN"/>
    <property type="match status" value="1"/>
</dbReference>
<feature type="signal peptide" evidence="1">
    <location>
        <begin position="1"/>
        <end position="33"/>
    </location>
</feature>
<proteinExistence type="predicted"/>
<gene>
    <name evidence="2" type="ORF">BJ988_005702</name>
</gene>
<dbReference type="InterPro" id="IPR050490">
    <property type="entry name" value="Bact_solute-bd_prot1"/>
</dbReference>
<evidence type="ECO:0000313" key="2">
    <source>
        <dbReference type="EMBL" id="NYI81054.1"/>
    </source>
</evidence>
<dbReference type="PROSITE" id="PS51257">
    <property type="entry name" value="PROKAR_LIPOPROTEIN"/>
    <property type="match status" value="1"/>
</dbReference>
<dbReference type="Pfam" id="PF13416">
    <property type="entry name" value="SBP_bac_8"/>
    <property type="match status" value="1"/>
</dbReference>
<dbReference type="InterPro" id="IPR006311">
    <property type="entry name" value="TAT_signal"/>
</dbReference>
<name>A0A7Z0DTG8_9ACTN</name>
<sequence length="450" mass="48068">MAGRSPTMLSRRGLLTGAAAIGGTAALSGGLSACGTAAVANPDTLQFWTLLSGGDGGTMADMLAKVTGSGAAYDVKTTTLVWGEPYYTKLAMAATGGRPPDVAIMHASRVPGYAPGGLLDTWDIDRLAELGVSEDTFPEEIWKKGMMGEELFAVALDAHPTVMMFNTDICDKAGVLESDGKLRATTLPEEFVDLLGQLGGQTKGGHPLSYGYLGDGAQMFRLFYTFYTQHGAAMTFPEGGEAEIDDAIAIESLELMQRLLDGKLAAQRSDYASAIAEFATGRSAMLLTGVWELRTMVETGMSFDMSAIPTLYGTPSTFADSHAFVLPHQNEPDERRRDLTYQFVADLLKGSYDWATAGHIPAYLPVTESPDYAKLTPQSHYAEVAQQVSYEPEAWFTGSGSNFQSEFGAAVQPALMTGKDAAGAVDAFRARVNRLLKTTNPVDPDGTWKP</sequence>
<dbReference type="PROSITE" id="PS51318">
    <property type="entry name" value="TAT"/>
    <property type="match status" value="1"/>
</dbReference>
<protein>
    <submittedName>
        <fullName evidence="2">Multiple sugar transport system substrate-binding protein</fullName>
    </submittedName>
</protein>
<organism evidence="2 3">
    <name type="scientific">Nocardioides panzhihuensis</name>
    <dbReference type="NCBI Taxonomy" id="860243"/>
    <lineage>
        <taxon>Bacteria</taxon>
        <taxon>Bacillati</taxon>
        <taxon>Actinomycetota</taxon>
        <taxon>Actinomycetes</taxon>
        <taxon>Propionibacteriales</taxon>
        <taxon>Nocardioidaceae</taxon>
        <taxon>Nocardioides</taxon>
    </lineage>
</organism>
<dbReference type="RefSeq" id="WP_179661162.1">
    <property type="nucleotide sequence ID" value="NZ_JACBZR010000001.1"/>
</dbReference>
<keyword evidence="3" id="KW-1185">Reference proteome</keyword>
<dbReference type="Proteomes" id="UP000564496">
    <property type="component" value="Unassembled WGS sequence"/>
</dbReference>
<evidence type="ECO:0000256" key="1">
    <source>
        <dbReference type="SAM" id="SignalP"/>
    </source>
</evidence>
<keyword evidence="2" id="KW-0813">Transport</keyword>
<comment type="caution">
    <text evidence="2">The sequence shown here is derived from an EMBL/GenBank/DDBJ whole genome shotgun (WGS) entry which is preliminary data.</text>
</comment>
<dbReference type="EMBL" id="JACBZR010000001">
    <property type="protein sequence ID" value="NYI81054.1"/>
    <property type="molecule type" value="Genomic_DNA"/>
</dbReference>
<evidence type="ECO:0000313" key="3">
    <source>
        <dbReference type="Proteomes" id="UP000564496"/>
    </source>
</evidence>
<dbReference type="AlphaFoldDB" id="A0A7Z0DTG8"/>
<dbReference type="SUPFAM" id="SSF53850">
    <property type="entry name" value="Periplasmic binding protein-like II"/>
    <property type="match status" value="1"/>
</dbReference>
<dbReference type="Gene3D" id="3.40.190.10">
    <property type="entry name" value="Periplasmic binding protein-like II"/>
    <property type="match status" value="1"/>
</dbReference>
<reference evidence="2 3" key="1">
    <citation type="submission" date="2020-07" db="EMBL/GenBank/DDBJ databases">
        <title>Sequencing the genomes of 1000 actinobacteria strains.</title>
        <authorList>
            <person name="Klenk H.-P."/>
        </authorList>
    </citation>
    <scope>NUCLEOTIDE SEQUENCE [LARGE SCALE GENOMIC DNA]</scope>
    <source>
        <strain evidence="2 3">DSM 26487</strain>
    </source>
</reference>
<dbReference type="PANTHER" id="PTHR43649">
    <property type="entry name" value="ARABINOSE-BINDING PROTEIN-RELATED"/>
    <property type="match status" value="1"/>
</dbReference>
<feature type="chain" id="PRO_5038823220" evidence="1">
    <location>
        <begin position="34"/>
        <end position="450"/>
    </location>
</feature>
<keyword evidence="1" id="KW-0732">Signal</keyword>
<keyword evidence="2" id="KW-0762">Sugar transport</keyword>